<evidence type="ECO:0000313" key="3">
    <source>
        <dbReference type="Proteomes" id="UP001528411"/>
    </source>
</evidence>
<organism evidence="2 3">
    <name type="scientific">Psychrosphaera algicola</name>
    <dbReference type="NCBI Taxonomy" id="3023714"/>
    <lineage>
        <taxon>Bacteria</taxon>
        <taxon>Pseudomonadati</taxon>
        <taxon>Pseudomonadota</taxon>
        <taxon>Gammaproteobacteria</taxon>
        <taxon>Alteromonadales</taxon>
        <taxon>Pseudoalteromonadaceae</taxon>
        <taxon>Psychrosphaera</taxon>
    </lineage>
</organism>
<feature type="domain" description="UvrD-like helicase C-terminal" evidence="1">
    <location>
        <begin position="214"/>
        <end position="260"/>
    </location>
</feature>
<dbReference type="SUPFAM" id="SSF52540">
    <property type="entry name" value="P-loop containing nucleoside triphosphate hydrolases"/>
    <property type="match status" value="1"/>
</dbReference>
<keyword evidence="2" id="KW-0547">Nucleotide-binding</keyword>
<comment type="caution">
    <text evidence="2">The sequence shown here is derived from an EMBL/GenBank/DDBJ whole genome shotgun (WGS) entry which is preliminary data.</text>
</comment>
<protein>
    <submittedName>
        <fullName evidence="2">ATP-binding domain-containing protein</fullName>
    </submittedName>
</protein>
<dbReference type="InterPro" id="IPR027417">
    <property type="entry name" value="P-loop_NTPase"/>
</dbReference>
<dbReference type="GO" id="GO:0005524">
    <property type="term" value="F:ATP binding"/>
    <property type="evidence" value="ECO:0007669"/>
    <property type="project" value="UniProtKB-KW"/>
</dbReference>
<keyword evidence="2" id="KW-0067">ATP-binding</keyword>
<dbReference type="EMBL" id="JAQOMS010000002">
    <property type="protein sequence ID" value="MDC2888717.1"/>
    <property type="molecule type" value="Genomic_DNA"/>
</dbReference>
<sequence length="281" mass="31364">MAESLRLKHPDMASAIFSVDSLFWNLVDDHSGSGASGFYSTVLPERVMDSFHNEDDKYDAIIIDEGQDFGDERIFALYELLKDYDTSQWLYFGDNKQDLYGQGTNETLGAEVTFRLYHNCRNTERINAATNKVCSGVVKPMPGVPKGEVPHVSICKVDSMAQKAWDLVNELSANGGAVILSPYKLENSCMNSSRKAYSLNLTEDISKLGEPGFVFYSTIKSFKGLEARHVIFVHADKLGMNPALAEEDLYVAFTRATARLDIITTDLETGSWLLNLLKVFE</sequence>
<dbReference type="InterPro" id="IPR027785">
    <property type="entry name" value="UvrD-like_helicase_C"/>
</dbReference>
<dbReference type="Proteomes" id="UP001528411">
    <property type="component" value="Unassembled WGS sequence"/>
</dbReference>
<gene>
    <name evidence="2" type="ORF">PN838_07980</name>
</gene>
<evidence type="ECO:0000313" key="2">
    <source>
        <dbReference type="EMBL" id="MDC2888717.1"/>
    </source>
</evidence>
<proteinExistence type="predicted"/>
<reference evidence="2 3" key="1">
    <citation type="submission" date="2023-01" db="EMBL/GenBank/DDBJ databases">
        <title>Psychrosphaera sp. nov., isolated from marine algae.</title>
        <authorList>
            <person name="Bayburt H."/>
            <person name="Choi B.J."/>
            <person name="Kim J.M."/>
            <person name="Choi D.G."/>
            <person name="Jeon C.O."/>
        </authorList>
    </citation>
    <scope>NUCLEOTIDE SEQUENCE [LARGE SCALE GENOMIC DNA]</scope>
    <source>
        <strain evidence="2 3">G1-22</strain>
    </source>
</reference>
<accession>A0ABT5FB10</accession>
<name>A0ABT5FB10_9GAMM</name>
<dbReference type="RefSeq" id="WP_272180300.1">
    <property type="nucleotide sequence ID" value="NZ_JAQOMS010000002.1"/>
</dbReference>
<dbReference type="Pfam" id="PF13538">
    <property type="entry name" value="UvrD_C_2"/>
    <property type="match status" value="1"/>
</dbReference>
<keyword evidence="3" id="KW-1185">Reference proteome</keyword>
<dbReference type="Gene3D" id="3.40.50.300">
    <property type="entry name" value="P-loop containing nucleotide triphosphate hydrolases"/>
    <property type="match status" value="2"/>
</dbReference>
<evidence type="ECO:0000259" key="1">
    <source>
        <dbReference type="Pfam" id="PF13538"/>
    </source>
</evidence>